<dbReference type="EMBL" id="CP094532">
    <property type="protein sequence ID" value="UOE42418.1"/>
    <property type="molecule type" value="Genomic_DNA"/>
</dbReference>
<evidence type="ECO:0000259" key="5">
    <source>
        <dbReference type="PROSITE" id="PS51935"/>
    </source>
</evidence>
<organism evidence="6 7">
    <name type="scientific">Chryseobacterium suipulveris</name>
    <dbReference type="NCBI Taxonomy" id="2929800"/>
    <lineage>
        <taxon>Bacteria</taxon>
        <taxon>Pseudomonadati</taxon>
        <taxon>Bacteroidota</taxon>
        <taxon>Flavobacteriia</taxon>
        <taxon>Flavobacteriales</taxon>
        <taxon>Weeksellaceae</taxon>
        <taxon>Chryseobacterium group</taxon>
        <taxon>Chryseobacterium</taxon>
    </lineage>
</organism>
<keyword evidence="3" id="KW-0378">Hydrolase</keyword>
<dbReference type="InterPro" id="IPR051202">
    <property type="entry name" value="Peptidase_C40"/>
</dbReference>
<reference evidence="6 7" key="1">
    <citation type="submission" date="2022-03" db="EMBL/GenBank/DDBJ databases">
        <title>Chryseobacterium sp. isolated from particulate matters in swine house.</title>
        <authorList>
            <person name="Won M."/>
            <person name="Kim S.-J."/>
            <person name="Kwon S.-W."/>
        </authorList>
    </citation>
    <scope>NUCLEOTIDE SEQUENCE [LARGE SCALE GENOMIC DNA]</scope>
    <source>
        <strain evidence="6 7">SC2-2</strain>
    </source>
</reference>
<sequence>MMKAICTVSVAPLRAESSHQSEMTSQLLYGESCDILETDGSFSRIKMDFDGYEGWIDSKQISKISDEDFANRKTQTITQLFGVYELAEGKTLLSIGSELNAENENFEHENTVSSIAETALQFLNVPYLWSGRSFFGIDCSGFTQLVYKTHGKTLPREAHQQSELGEVLDFVEESQPGDLAFFENQEGKISHVGIMLEDQKIIHAYGKVRIDQLDSAGIYNANLKKHTHKLRFLKRIIP</sequence>
<name>A0ABY4BXI2_9FLAO</name>
<evidence type="ECO:0000313" key="7">
    <source>
        <dbReference type="Proteomes" id="UP000831460"/>
    </source>
</evidence>
<keyword evidence="7" id="KW-1185">Reference proteome</keyword>
<keyword evidence="4" id="KW-0788">Thiol protease</keyword>
<evidence type="ECO:0000256" key="4">
    <source>
        <dbReference type="ARBA" id="ARBA00022807"/>
    </source>
</evidence>
<dbReference type="RefSeq" id="WP_243551560.1">
    <property type="nucleotide sequence ID" value="NZ_CP094532.1"/>
</dbReference>
<dbReference type="Pfam" id="PF00877">
    <property type="entry name" value="NLPC_P60"/>
    <property type="match status" value="1"/>
</dbReference>
<gene>
    <name evidence="6" type="ORF">MTP09_01840</name>
</gene>
<feature type="domain" description="NlpC/P60" evidence="5">
    <location>
        <begin position="109"/>
        <end position="238"/>
    </location>
</feature>
<dbReference type="Pfam" id="PF18348">
    <property type="entry name" value="SH3_16"/>
    <property type="match status" value="1"/>
</dbReference>
<evidence type="ECO:0000256" key="1">
    <source>
        <dbReference type="ARBA" id="ARBA00007074"/>
    </source>
</evidence>
<dbReference type="InterPro" id="IPR041382">
    <property type="entry name" value="SH3_16"/>
</dbReference>
<accession>A0ABY4BXI2</accession>
<dbReference type="InterPro" id="IPR000064">
    <property type="entry name" value="NLP_P60_dom"/>
</dbReference>
<protein>
    <submittedName>
        <fullName evidence="6">C40 family peptidase</fullName>
    </submittedName>
</protein>
<dbReference type="Proteomes" id="UP000831460">
    <property type="component" value="Chromosome"/>
</dbReference>
<proteinExistence type="inferred from homology"/>
<comment type="similarity">
    <text evidence="1">Belongs to the peptidase C40 family.</text>
</comment>
<dbReference type="SUPFAM" id="SSF54001">
    <property type="entry name" value="Cysteine proteinases"/>
    <property type="match status" value="1"/>
</dbReference>
<evidence type="ECO:0000256" key="3">
    <source>
        <dbReference type="ARBA" id="ARBA00022801"/>
    </source>
</evidence>
<evidence type="ECO:0000313" key="6">
    <source>
        <dbReference type="EMBL" id="UOE42418.1"/>
    </source>
</evidence>
<evidence type="ECO:0000256" key="2">
    <source>
        <dbReference type="ARBA" id="ARBA00022670"/>
    </source>
</evidence>
<dbReference type="PROSITE" id="PS51935">
    <property type="entry name" value="NLPC_P60"/>
    <property type="match status" value="1"/>
</dbReference>
<dbReference type="PANTHER" id="PTHR47053:SF1">
    <property type="entry name" value="MUREIN DD-ENDOPEPTIDASE MEPH-RELATED"/>
    <property type="match status" value="1"/>
</dbReference>
<dbReference type="Gene3D" id="3.90.1720.10">
    <property type="entry name" value="endopeptidase domain like (from Nostoc punctiforme)"/>
    <property type="match status" value="1"/>
</dbReference>
<dbReference type="Gene3D" id="2.30.30.40">
    <property type="entry name" value="SH3 Domains"/>
    <property type="match status" value="1"/>
</dbReference>
<dbReference type="PANTHER" id="PTHR47053">
    <property type="entry name" value="MUREIN DD-ENDOPEPTIDASE MEPH-RELATED"/>
    <property type="match status" value="1"/>
</dbReference>
<dbReference type="InterPro" id="IPR038765">
    <property type="entry name" value="Papain-like_cys_pep_sf"/>
</dbReference>
<keyword evidence="2" id="KW-0645">Protease</keyword>